<evidence type="ECO:0000256" key="1">
    <source>
        <dbReference type="ARBA" id="ARBA00005568"/>
    </source>
</evidence>
<evidence type="ECO:0000256" key="2">
    <source>
        <dbReference type="ARBA" id="ARBA00022723"/>
    </source>
</evidence>
<dbReference type="InterPro" id="IPR040442">
    <property type="entry name" value="Pyrv_kinase-like_dom_sf"/>
</dbReference>
<name>A0A6B1DQ48_9CHLR</name>
<evidence type="ECO:0000256" key="3">
    <source>
        <dbReference type="ARBA" id="ARBA00023239"/>
    </source>
</evidence>
<dbReference type="InterPro" id="IPR050251">
    <property type="entry name" value="HpcH-HpaI_aldolase"/>
</dbReference>
<keyword evidence="2" id="KW-0479">Metal-binding</keyword>
<comment type="caution">
    <text evidence="6">The sequence shown here is derived from an EMBL/GenBank/DDBJ whole genome shotgun (WGS) entry which is preliminary data.</text>
</comment>
<protein>
    <recommendedName>
        <fullName evidence="5">HpcH/HpaI aldolase/citrate lyase domain-containing protein</fullName>
    </recommendedName>
</protein>
<feature type="domain" description="HpcH/HpaI aldolase/citrate lyase" evidence="5">
    <location>
        <begin position="96"/>
        <end position="304"/>
    </location>
</feature>
<evidence type="ECO:0000313" key="6">
    <source>
        <dbReference type="EMBL" id="MYD88915.1"/>
    </source>
</evidence>
<organism evidence="6">
    <name type="scientific">Caldilineaceae bacterium SB0662_bin_9</name>
    <dbReference type="NCBI Taxonomy" id="2605258"/>
    <lineage>
        <taxon>Bacteria</taxon>
        <taxon>Bacillati</taxon>
        <taxon>Chloroflexota</taxon>
        <taxon>Caldilineae</taxon>
        <taxon>Caldilineales</taxon>
        <taxon>Caldilineaceae</taxon>
    </lineage>
</organism>
<evidence type="ECO:0000256" key="4">
    <source>
        <dbReference type="SAM" id="MobiDB-lite"/>
    </source>
</evidence>
<comment type="similarity">
    <text evidence="1">Belongs to the HpcH/HpaI aldolase family.</text>
</comment>
<dbReference type="InterPro" id="IPR005000">
    <property type="entry name" value="Aldolase/citrate-lyase_domain"/>
</dbReference>
<dbReference type="InterPro" id="IPR015813">
    <property type="entry name" value="Pyrv/PenolPyrv_kinase-like_dom"/>
</dbReference>
<sequence>MESRSMPLRCPELPGSNQHSPNPSSFPAGSEPAQRIVYSARQSDLQVRAAAKAIPSIPAHSDNPHMKTNTALAKMRAGKPAFGLSMGLGVAETGAILSGSGTEFVMVDRQHGNWDEREVGRAIAQINLGAATPMARAAANDYRLIGQLLDKGMLGIIVPMVDTPDDARRVADACLLPPLGRRSWGWNQASMYGDDYADCINNELFVAVQLESATAVDNAEAILATPGVTGCWMGPSDLALSLGFHPSEMDTRDEHRLALERVLAACRDTGKIPGIAGRGLEDARRRRLQGFQFITVTSDAALVAQGASAARSSLDNL</sequence>
<reference evidence="6" key="1">
    <citation type="submission" date="2019-09" db="EMBL/GenBank/DDBJ databases">
        <title>Characterisation of the sponge microbiome using genome-centric metagenomics.</title>
        <authorList>
            <person name="Engelberts J.P."/>
            <person name="Robbins S.J."/>
            <person name="De Goeij J.M."/>
            <person name="Aranda M."/>
            <person name="Bell S.C."/>
            <person name="Webster N.S."/>
        </authorList>
    </citation>
    <scope>NUCLEOTIDE SEQUENCE</scope>
    <source>
        <strain evidence="6">SB0662_bin_9</strain>
    </source>
</reference>
<dbReference type="AlphaFoldDB" id="A0A6B1DQ48"/>
<gene>
    <name evidence="6" type="ORF">F4Y08_01050</name>
</gene>
<dbReference type="GO" id="GO:0016832">
    <property type="term" value="F:aldehyde-lyase activity"/>
    <property type="evidence" value="ECO:0007669"/>
    <property type="project" value="TreeGrafter"/>
</dbReference>
<evidence type="ECO:0000259" key="5">
    <source>
        <dbReference type="Pfam" id="PF03328"/>
    </source>
</evidence>
<dbReference type="SUPFAM" id="SSF51621">
    <property type="entry name" value="Phosphoenolpyruvate/pyruvate domain"/>
    <property type="match status" value="1"/>
</dbReference>
<dbReference type="GO" id="GO:0005737">
    <property type="term" value="C:cytoplasm"/>
    <property type="evidence" value="ECO:0007669"/>
    <property type="project" value="TreeGrafter"/>
</dbReference>
<feature type="region of interest" description="Disordered" evidence="4">
    <location>
        <begin position="1"/>
        <end position="31"/>
    </location>
</feature>
<proteinExistence type="inferred from homology"/>
<feature type="compositionally biased region" description="Polar residues" evidence="4">
    <location>
        <begin position="15"/>
        <end position="27"/>
    </location>
</feature>
<dbReference type="PANTHER" id="PTHR30502:SF0">
    <property type="entry name" value="PHOSPHOENOLPYRUVATE CARBOXYLASE FAMILY PROTEIN"/>
    <property type="match status" value="1"/>
</dbReference>
<accession>A0A6B1DQ48</accession>
<dbReference type="EMBL" id="VXPY01000009">
    <property type="protein sequence ID" value="MYD88915.1"/>
    <property type="molecule type" value="Genomic_DNA"/>
</dbReference>
<dbReference type="Gene3D" id="3.20.20.60">
    <property type="entry name" value="Phosphoenolpyruvate-binding domains"/>
    <property type="match status" value="1"/>
</dbReference>
<keyword evidence="3" id="KW-0456">Lyase</keyword>
<dbReference type="Pfam" id="PF03328">
    <property type="entry name" value="HpcH_HpaI"/>
    <property type="match status" value="1"/>
</dbReference>
<dbReference type="PANTHER" id="PTHR30502">
    <property type="entry name" value="2-KETO-3-DEOXY-L-RHAMNONATE ALDOLASE"/>
    <property type="match status" value="1"/>
</dbReference>
<dbReference type="GO" id="GO:0046872">
    <property type="term" value="F:metal ion binding"/>
    <property type="evidence" value="ECO:0007669"/>
    <property type="project" value="UniProtKB-KW"/>
</dbReference>